<reference evidence="2" key="1">
    <citation type="submission" date="2025-08" db="UniProtKB">
        <authorList>
            <consortium name="RefSeq"/>
        </authorList>
    </citation>
    <scope>IDENTIFICATION</scope>
</reference>
<sequence length="345" mass="39834">MKSQCVQHQESDKIEKPHRGDKCGKTFFKESFFCERQFIHILDKTYESSQCGQEFDKLFTLTAHYRTAHKGQKTYTCLECGKGYHSKSYLKWLQKTHVAGTSCACTECAHGVKRNIDLTAHQQTHSGEKFYECGQCHKGFIQVTHLKLIYELLLEKLLMYVVSVVKLSARSDILQHIIYIKQERNHMSVVNVEKPLPGRNHTDHQRTHTGEKPYKCNECGKVFTKKQYLTAHQTFHTGKKTHVCGKCGKAFACKSKLTDRQRIHNGEKPYGCGECGNIFIRKSKLTDNQRTHNGEKPDICGECGKAFIWKCKRTDHQQTHTREKPYVCGECEKAFIRNIDLTVHQ</sequence>
<accession>A0AC55D7C4</accession>
<evidence type="ECO:0000313" key="2">
    <source>
        <dbReference type="RefSeq" id="XP_045147655.1"/>
    </source>
</evidence>
<name>A0AC55D7C4_ECHTE</name>
<evidence type="ECO:0000313" key="1">
    <source>
        <dbReference type="Proteomes" id="UP000694863"/>
    </source>
</evidence>
<dbReference type="RefSeq" id="XP_045147655.1">
    <property type="nucleotide sequence ID" value="XM_045291720.1"/>
</dbReference>
<proteinExistence type="predicted"/>
<organism evidence="1 2">
    <name type="scientific">Echinops telfairi</name>
    <name type="common">Lesser hedgehog tenrec</name>
    <dbReference type="NCBI Taxonomy" id="9371"/>
    <lineage>
        <taxon>Eukaryota</taxon>
        <taxon>Metazoa</taxon>
        <taxon>Chordata</taxon>
        <taxon>Craniata</taxon>
        <taxon>Vertebrata</taxon>
        <taxon>Euteleostomi</taxon>
        <taxon>Mammalia</taxon>
        <taxon>Eutheria</taxon>
        <taxon>Afrotheria</taxon>
        <taxon>Tenrecidae</taxon>
        <taxon>Tenrecinae</taxon>
        <taxon>Echinops</taxon>
    </lineage>
</organism>
<dbReference type="Proteomes" id="UP000694863">
    <property type="component" value="Unplaced"/>
</dbReference>
<keyword evidence="1" id="KW-1185">Reference proteome</keyword>
<protein>
    <submittedName>
        <fullName evidence="2">Zinc finger protein 876</fullName>
    </submittedName>
</protein>
<gene>
    <name evidence="2" type="primary">LOC105979927</name>
</gene>